<dbReference type="Proteomes" id="UP000002945">
    <property type="component" value="Unassembled WGS sequence"/>
</dbReference>
<evidence type="ECO:0000313" key="2">
    <source>
        <dbReference type="Proteomes" id="UP000002945"/>
    </source>
</evidence>
<proteinExistence type="predicted"/>
<accession>A9E987</accession>
<dbReference type="EMBL" id="ABIB01000014">
    <property type="protein sequence ID" value="EDP94649.1"/>
    <property type="molecule type" value="Genomic_DNA"/>
</dbReference>
<dbReference type="AlphaFoldDB" id="A9E987"/>
<comment type="caution">
    <text evidence="1">The sequence shown here is derived from an EMBL/GenBank/DDBJ whole genome shotgun (WGS) entry which is preliminary data.</text>
</comment>
<sequence length="141" mass="16197">MIYYNSELMPDSNSAILFMVTNSKPFTRFEDHQAGIYLQLHTLVELSIASGENPIGLIEDYLGITYTDGRSAEEIAHFLAYTDRVQNALWSLEIRWKKKTDIATKDSYLQSGISRENAIELYTQITLRTYLEALANYTDEQ</sequence>
<gene>
    <name evidence="1" type="ORF">KAOT1_00195</name>
</gene>
<dbReference type="HOGENOM" id="CLU_1914887_0_0_10"/>
<dbReference type="OrthoDB" id="1162183at2"/>
<dbReference type="STRING" id="391587.KAOT1_00195"/>
<evidence type="ECO:0000313" key="1">
    <source>
        <dbReference type="EMBL" id="EDP94649.1"/>
    </source>
</evidence>
<name>A9E987_9FLAO</name>
<protein>
    <submittedName>
        <fullName evidence="1">Uncharacterized protein</fullName>
    </submittedName>
</protein>
<reference evidence="1 2" key="1">
    <citation type="journal article" date="2011" name="J. Bacteriol.">
        <title>Genome sequence of the algicidal bacterium Kordia algicida OT-1.</title>
        <authorList>
            <person name="Lee H.S."/>
            <person name="Kang S.G."/>
            <person name="Kwon K.K."/>
            <person name="Lee J.H."/>
            <person name="Kim S.J."/>
        </authorList>
    </citation>
    <scope>NUCLEOTIDE SEQUENCE [LARGE SCALE GENOMIC DNA]</scope>
    <source>
        <strain evidence="1 2">OT-1</strain>
    </source>
</reference>
<organism evidence="1 2">
    <name type="scientific">Kordia algicida OT-1</name>
    <dbReference type="NCBI Taxonomy" id="391587"/>
    <lineage>
        <taxon>Bacteria</taxon>
        <taxon>Pseudomonadati</taxon>
        <taxon>Bacteroidota</taxon>
        <taxon>Flavobacteriia</taxon>
        <taxon>Flavobacteriales</taxon>
        <taxon>Flavobacteriaceae</taxon>
        <taxon>Kordia</taxon>
    </lineage>
</organism>
<dbReference type="eggNOG" id="ENOG5033ZRA">
    <property type="taxonomic scope" value="Bacteria"/>
</dbReference>
<keyword evidence="2" id="KW-1185">Reference proteome</keyword>